<gene>
    <name evidence="1" type="ORF">HanXRQr2_Chr03g0096791</name>
</gene>
<organism evidence="1 2">
    <name type="scientific">Helianthus annuus</name>
    <name type="common">Common sunflower</name>
    <dbReference type="NCBI Taxonomy" id="4232"/>
    <lineage>
        <taxon>Eukaryota</taxon>
        <taxon>Viridiplantae</taxon>
        <taxon>Streptophyta</taxon>
        <taxon>Embryophyta</taxon>
        <taxon>Tracheophyta</taxon>
        <taxon>Spermatophyta</taxon>
        <taxon>Magnoliopsida</taxon>
        <taxon>eudicotyledons</taxon>
        <taxon>Gunneridae</taxon>
        <taxon>Pentapetalae</taxon>
        <taxon>asterids</taxon>
        <taxon>campanulids</taxon>
        <taxon>Asterales</taxon>
        <taxon>Asteraceae</taxon>
        <taxon>Asteroideae</taxon>
        <taxon>Heliantheae alliance</taxon>
        <taxon>Heliantheae</taxon>
        <taxon>Helianthus</taxon>
    </lineage>
</organism>
<dbReference type="Proteomes" id="UP000215914">
    <property type="component" value="Unassembled WGS sequence"/>
</dbReference>
<dbReference type="EMBL" id="MNCJ02000318">
    <property type="protein sequence ID" value="KAF5813310.1"/>
    <property type="molecule type" value="Genomic_DNA"/>
</dbReference>
<dbReference type="Gramene" id="mRNA:HanXRQr2_Chr03g0096791">
    <property type="protein sequence ID" value="mRNA:HanXRQr2_Chr03g0096791"/>
    <property type="gene ID" value="HanXRQr2_Chr03g0096791"/>
</dbReference>
<keyword evidence="2" id="KW-1185">Reference proteome</keyword>
<name>A0A9K3JF17_HELAN</name>
<evidence type="ECO:0000313" key="1">
    <source>
        <dbReference type="EMBL" id="KAF5813310.1"/>
    </source>
</evidence>
<evidence type="ECO:0000313" key="2">
    <source>
        <dbReference type="Proteomes" id="UP000215914"/>
    </source>
</evidence>
<reference evidence="1" key="2">
    <citation type="submission" date="2020-06" db="EMBL/GenBank/DDBJ databases">
        <title>Helianthus annuus Genome sequencing and assembly Release 2.</title>
        <authorList>
            <person name="Gouzy J."/>
            <person name="Langlade N."/>
            <person name="Munos S."/>
        </authorList>
    </citation>
    <scope>NUCLEOTIDE SEQUENCE</scope>
    <source>
        <tissue evidence="1">Leaves</tissue>
    </source>
</reference>
<comment type="caution">
    <text evidence="1">The sequence shown here is derived from an EMBL/GenBank/DDBJ whole genome shotgun (WGS) entry which is preliminary data.</text>
</comment>
<dbReference type="AlphaFoldDB" id="A0A9K3JF17"/>
<accession>A0A9K3JF17</accession>
<protein>
    <submittedName>
        <fullName evidence="1">Uncharacterized protein</fullName>
    </submittedName>
</protein>
<reference evidence="1" key="1">
    <citation type="journal article" date="2017" name="Nature">
        <title>The sunflower genome provides insights into oil metabolism, flowering and Asterid evolution.</title>
        <authorList>
            <person name="Badouin H."/>
            <person name="Gouzy J."/>
            <person name="Grassa C.J."/>
            <person name="Murat F."/>
            <person name="Staton S.E."/>
            <person name="Cottret L."/>
            <person name="Lelandais-Briere C."/>
            <person name="Owens G.L."/>
            <person name="Carrere S."/>
            <person name="Mayjonade B."/>
            <person name="Legrand L."/>
            <person name="Gill N."/>
            <person name="Kane N.C."/>
            <person name="Bowers J.E."/>
            <person name="Hubner S."/>
            <person name="Bellec A."/>
            <person name="Berard A."/>
            <person name="Berges H."/>
            <person name="Blanchet N."/>
            <person name="Boniface M.C."/>
            <person name="Brunel D."/>
            <person name="Catrice O."/>
            <person name="Chaidir N."/>
            <person name="Claudel C."/>
            <person name="Donnadieu C."/>
            <person name="Faraut T."/>
            <person name="Fievet G."/>
            <person name="Helmstetter N."/>
            <person name="King M."/>
            <person name="Knapp S.J."/>
            <person name="Lai Z."/>
            <person name="Le Paslier M.C."/>
            <person name="Lippi Y."/>
            <person name="Lorenzon L."/>
            <person name="Mandel J.R."/>
            <person name="Marage G."/>
            <person name="Marchand G."/>
            <person name="Marquand E."/>
            <person name="Bret-Mestries E."/>
            <person name="Morien E."/>
            <person name="Nambeesan S."/>
            <person name="Nguyen T."/>
            <person name="Pegot-Espagnet P."/>
            <person name="Pouilly N."/>
            <person name="Raftis F."/>
            <person name="Sallet E."/>
            <person name="Schiex T."/>
            <person name="Thomas J."/>
            <person name="Vandecasteele C."/>
            <person name="Vares D."/>
            <person name="Vear F."/>
            <person name="Vautrin S."/>
            <person name="Crespi M."/>
            <person name="Mangin B."/>
            <person name="Burke J.M."/>
            <person name="Salse J."/>
            <person name="Munos S."/>
            <person name="Vincourt P."/>
            <person name="Rieseberg L.H."/>
            <person name="Langlade N.B."/>
        </authorList>
    </citation>
    <scope>NUCLEOTIDE SEQUENCE</scope>
    <source>
        <tissue evidence="1">Leaves</tissue>
    </source>
</reference>
<proteinExistence type="predicted"/>
<sequence length="155" mass="17685">MSKFGLCLIPNRLTQDIYGVIGEVLRTRSESFNLNSTRSESVHVTQNIPFGDSPYIRAKNVQLVEKDAERALIARWRRIFFAKVVKQEVPASETCEMAMILEKFFGSQEKQQRQENHLLLKSELIVLTLVKSGNVFLTSSGCSRKFDAFCSNLHE</sequence>